<evidence type="ECO:0000313" key="2">
    <source>
        <dbReference type="EMBL" id="KKW41926.1"/>
    </source>
</evidence>
<feature type="region of interest" description="Disordered" evidence="1">
    <location>
        <begin position="155"/>
        <end position="190"/>
    </location>
</feature>
<comment type="caution">
    <text evidence="2">The sequence shown here is derived from an EMBL/GenBank/DDBJ whole genome shotgun (WGS) entry which is preliminary data.</text>
</comment>
<name>A0A0G1YF99_9BACT</name>
<evidence type="ECO:0000256" key="1">
    <source>
        <dbReference type="SAM" id="MobiDB-lite"/>
    </source>
</evidence>
<organism evidence="2 3">
    <name type="scientific">Candidatus Magasanikbacteria bacterium GW2011_GWA2_56_11</name>
    <dbReference type="NCBI Taxonomy" id="1619044"/>
    <lineage>
        <taxon>Bacteria</taxon>
        <taxon>Candidatus Magasanikiibacteriota</taxon>
    </lineage>
</organism>
<protein>
    <submittedName>
        <fullName evidence="2">Uncharacterized protein</fullName>
    </submittedName>
</protein>
<dbReference type="Proteomes" id="UP000033870">
    <property type="component" value="Unassembled WGS sequence"/>
</dbReference>
<sequence length="190" mass="21121">MSATNRSILLEAMAKNWLPNDVGAIGGNLALFEQNTDDYRMIEEEEILEDFRGFEELYGEKEIQNEKGETEIVSGRKAWYIEKATAPNPRTLKELIDAESQDVIDLAREIEATAKGIAHGQKELVGDKTRSEAFKIFLADRIARVQELLDEASREAKAELMGEGETLDETEVKPEPPDSGEGGPPAASRR</sequence>
<reference evidence="2 3" key="1">
    <citation type="journal article" date="2015" name="Nature">
        <title>rRNA introns, odd ribosomes, and small enigmatic genomes across a large radiation of phyla.</title>
        <authorList>
            <person name="Brown C.T."/>
            <person name="Hug L.A."/>
            <person name="Thomas B.C."/>
            <person name="Sharon I."/>
            <person name="Castelle C.J."/>
            <person name="Singh A."/>
            <person name="Wilkins M.J."/>
            <person name="Williams K.H."/>
            <person name="Banfield J.F."/>
        </authorList>
    </citation>
    <scope>NUCLEOTIDE SEQUENCE [LARGE SCALE GENOMIC DNA]</scope>
</reference>
<dbReference type="AlphaFoldDB" id="A0A0G1YF99"/>
<dbReference type="EMBL" id="LCRX01000012">
    <property type="protein sequence ID" value="KKW41926.1"/>
    <property type="molecule type" value="Genomic_DNA"/>
</dbReference>
<proteinExistence type="predicted"/>
<accession>A0A0G1YF99</accession>
<gene>
    <name evidence="2" type="ORF">UY92_C0012G0005</name>
</gene>
<evidence type="ECO:0000313" key="3">
    <source>
        <dbReference type="Proteomes" id="UP000033870"/>
    </source>
</evidence>